<keyword evidence="1" id="KW-0472">Membrane</keyword>
<name>A0AB39L592_9MICC</name>
<dbReference type="EMBL" id="CP163302">
    <property type="protein sequence ID" value="XDP46035.1"/>
    <property type="molecule type" value="Genomic_DNA"/>
</dbReference>
<feature type="chain" id="PRO_5044294717" evidence="2">
    <location>
        <begin position="37"/>
        <end position="250"/>
    </location>
</feature>
<feature type="signal peptide" evidence="2">
    <location>
        <begin position="1"/>
        <end position="36"/>
    </location>
</feature>
<organism evidence="4">
    <name type="scientific">Sinomonas puerhi</name>
    <dbReference type="NCBI Taxonomy" id="3238584"/>
    <lineage>
        <taxon>Bacteria</taxon>
        <taxon>Bacillati</taxon>
        <taxon>Actinomycetota</taxon>
        <taxon>Actinomycetes</taxon>
        <taxon>Micrococcales</taxon>
        <taxon>Micrococcaceae</taxon>
        <taxon>Sinomonas</taxon>
    </lineage>
</organism>
<keyword evidence="1" id="KW-1133">Transmembrane helix</keyword>
<gene>
    <name evidence="4" type="ORF">AB5L97_03160</name>
</gene>
<keyword evidence="1" id="KW-0812">Transmembrane</keyword>
<dbReference type="Pfam" id="PF07987">
    <property type="entry name" value="DUF1775"/>
    <property type="match status" value="1"/>
</dbReference>
<dbReference type="CDD" id="cd08545">
    <property type="entry name" value="YcnI_like"/>
    <property type="match status" value="1"/>
</dbReference>
<reference evidence="4" key="1">
    <citation type="submission" date="2024-07" db="EMBL/GenBank/DDBJ databases">
        <authorList>
            <person name="fu j."/>
        </authorList>
    </citation>
    <scope>NUCLEOTIDE SEQUENCE</scope>
    <source>
        <strain evidence="4">P10A9</strain>
    </source>
</reference>
<evidence type="ECO:0000259" key="3">
    <source>
        <dbReference type="Pfam" id="PF07987"/>
    </source>
</evidence>
<dbReference type="InterPro" id="IPR038507">
    <property type="entry name" value="YcnI-like_sf"/>
</dbReference>
<dbReference type="AlphaFoldDB" id="A0AB39L592"/>
<evidence type="ECO:0000256" key="1">
    <source>
        <dbReference type="SAM" id="Phobius"/>
    </source>
</evidence>
<dbReference type="InterPro" id="IPR012533">
    <property type="entry name" value="YcnI-copper_dom"/>
</dbReference>
<sequence length="250" mass="25181">MNTTTQTTRTRRATRAVAPAVVAGGLLLAAAGAASAHVGIDPTSTAAGSSTLLTLAIPHGCGDSPTTKLTISLPAEIADATPTVNPNWTVEKVTQKLDTPQKTADGATITQRTGQIVYTAKTPLDPHQRDTFVLSLKLPADAAGRSLYFPTLQTCEQGQTDWKEIPAAGQDHDSLKAPAPSITVTAAATAASAGGTHAGHTATEALATAEPASSTTAESGSAAGWVGLGAGLAGLLLGGVALFRTRGRRA</sequence>
<feature type="domain" description="YncI copper-binding" evidence="3">
    <location>
        <begin position="37"/>
        <end position="184"/>
    </location>
</feature>
<dbReference type="KEGG" id="spue:AB5L97_03160"/>
<protein>
    <submittedName>
        <fullName evidence="4">YcnI family protein</fullName>
    </submittedName>
</protein>
<feature type="transmembrane region" description="Helical" evidence="1">
    <location>
        <begin position="222"/>
        <end position="243"/>
    </location>
</feature>
<accession>A0AB39L592</accession>
<proteinExistence type="predicted"/>
<evidence type="ECO:0000313" key="4">
    <source>
        <dbReference type="EMBL" id="XDP46035.1"/>
    </source>
</evidence>
<dbReference type="Gene3D" id="2.60.40.2230">
    <property type="entry name" value="Uncharacterised protein YcnI-like PF07987, DUF1775"/>
    <property type="match status" value="1"/>
</dbReference>
<evidence type="ECO:0000256" key="2">
    <source>
        <dbReference type="SAM" id="SignalP"/>
    </source>
</evidence>
<dbReference type="RefSeq" id="WP_369046428.1">
    <property type="nucleotide sequence ID" value="NZ_CP163302.1"/>
</dbReference>
<keyword evidence="2" id="KW-0732">Signal</keyword>